<name>A0A0A9FS60_ARUDO</name>
<sequence>MKTIMSSSFRSFITGPLYESSSNIFCTWIIVLKPKLRSLIISLVFYRSAASKLHPQQLHTP</sequence>
<proteinExistence type="predicted"/>
<reference evidence="1" key="1">
    <citation type="submission" date="2014-09" db="EMBL/GenBank/DDBJ databases">
        <authorList>
            <person name="Magalhaes I.L.F."/>
            <person name="Oliveira U."/>
            <person name="Santos F.R."/>
            <person name="Vidigal T.H.D.A."/>
            <person name="Brescovit A.D."/>
            <person name="Santos A.J."/>
        </authorList>
    </citation>
    <scope>NUCLEOTIDE SEQUENCE</scope>
    <source>
        <tissue evidence="1">Shoot tissue taken approximately 20 cm above the soil surface</tissue>
    </source>
</reference>
<evidence type="ECO:0000313" key="1">
    <source>
        <dbReference type="EMBL" id="JAE13146.1"/>
    </source>
</evidence>
<reference evidence="1" key="2">
    <citation type="journal article" date="2015" name="Data Brief">
        <title>Shoot transcriptome of the giant reed, Arundo donax.</title>
        <authorList>
            <person name="Barrero R.A."/>
            <person name="Guerrero F.D."/>
            <person name="Moolhuijzen P."/>
            <person name="Goolsby J.A."/>
            <person name="Tidwell J."/>
            <person name="Bellgard S.E."/>
            <person name="Bellgard M.I."/>
        </authorList>
    </citation>
    <scope>NUCLEOTIDE SEQUENCE</scope>
    <source>
        <tissue evidence="1">Shoot tissue taken approximately 20 cm above the soil surface</tissue>
    </source>
</reference>
<dbReference type="AlphaFoldDB" id="A0A0A9FS60"/>
<organism evidence="1">
    <name type="scientific">Arundo donax</name>
    <name type="common">Giant reed</name>
    <name type="synonym">Donax arundinaceus</name>
    <dbReference type="NCBI Taxonomy" id="35708"/>
    <lineage>
        <taxon>Eukaryota</taxon>
        <taxon>Viridiplantae</taxon>
        <taxon>Streptophyta</taxon>
        <taxon>Embryophyta</taxon>
        <taxon>Tracheophyta</taxon>
        <taxon>Spermatophyta</taxon>
        <taxon>Magnoliopsida</taxon>
        <taxon>Liliopsida</taxon>
        <taxon>Poales</taxon>
        <taxon>Poaceae</taxon>
        <taxon>PACMAD clade</taxon>
        <taxon>Arundinoideae</taxon>
        <taxon>Arundineae</taxon>
        <taxon>Arundo</taxon>
    </lineage>
</organism>
<protein>
    <submittedName>
        <fullName evidence="1">CRB</fullName>
    </submittedName>
</protein>
<dbReference type="EMBL" id="GBRH01184750">
    <property type="protein sequence ID" value="JAE13146.1"/>
    <property type="molecule type" value="Transcribed_RNA"/>
</dbReference>
<accession>A0A0A9FS60</accession>